<keyword evidence="3" id="KW-1185">Reference proteome</keyword>
<evidence type="ECO:0000313" key="3">
    <source>
        <dbReference type="Proteomes" id="UP000054911"/>
    </source>
</evidence>
<dbReference type="OrthoDB" id="9801056at2"/>
<dbReference type="InterPro" id="IPR020904">
    <property type="entry name" value="Sc_DH/Rdtase_CS"/>
</dbReference>
<feature type="domain" description="NAD-dependent epimerase/dehydratase" evidence="1">
    <location>
        <begin position="6"/>
        <end position="229"/>
    </location>
</feature>
<reference evidence="2" key="1">
    <citation type="submission" date="2016-01" db="EMBL/GenBank/DDBJ databases">
        <authorList>
            <person name="Peeters C."/>
        </authorList>
    </citation>
    <scope>NUCLEOTIDE SEQUENCE [LARGE SCALE GENOMIC DNA]</scope>
    <source>
        <strain evidence="2">LMG 29323</strain>
    </source>
</reference>
<dbReference type="SUPFAM" id="SSF51735">
    <property type="entry name" value="NAD(P)-binding Rossmann-fold domains"/>
    <property type="match status" value="1"/>
</dbReference>
<dbReference type="EMBL" id="FCOE02000026">
    <property type="protein sequence ID" value="SAK85564.1"/>
    <property type="molecule type" value="Genomic_DNA"/>
</dbReference>
<gene>
    <name evidence="2" type="ORF">AWB80_05796</name>
</gene>
<dbReference type="PROSITE" id="PS00061">
    <property type="entry name" value="ADH_SHORT"/>
    <property type="match status" value="1"/>
</dbReference>
<proteinExistence type="predicted"/>
<dbReference type="Proteomes" id="UP000054911">
    <property type="component" value="Unassembled WGS sequence"/>
</dbReference>
<name>A0A158CTC5_9BURK</name>
<dbReference type="STRING" id="1777141.AWB80_05796"/>
<dbReference type="InterPro" id="IPR050177">
    <property type="entry name" value="Lipid_A_modif_metabolic_enz"/>
</dbReference>
<comment type="caution">
    <text evidence="2">The sequence shown here is derived from an EMBL/GenBank/DDBJ whole genome shotgun (WGS) entry which is preliminary data.</text>
</comment>
<evidence type="ECO:0000313" key="2">
    <source>
        <dbReference type="EMBL" id="SAK85564.1"/>
    </source>
</evidence>
<evidence type="ECO:0000259" key="1">
    <source>
        <dbReference type="Pfam" id="PF01370"/>
    </source>
</evidence>
<dbReference type="AlphaFoldDB" id="A0A158CTC5"/>
<dbReference type="Gene3D" id="3.40.50.720">
    <property type="entry name" value="NAD(P)-binding Rossmann-like Domain"/>
    <property type="match status" value="1"/>
</dbReference>
<accession>A0A158CTC5</accession>
<dbReference type="PANTHER" id="PTHR43245">
    <property type="entry name" value="BIFUNCTIONAL POLYMYXIN RESISTANCE PROTEIN ARNA"/>
    <property type="match status" value="1"/>
</dbReference>
<organism evidence="2 3">
    <name type="scientific">Caballeronia pedi</name>
    <dbReference type="NCBI Taxonomy" id="1777141"/>
    <lineage>
        <taxon>Bacteria</taxon>
        <taxon>Pseudomonadati</taxon>
        <taxon>Pseudomonadota</taxon>
        <taxon>Betaproteobacteria</taxon>
        <taxon>Burkholderiales</taxon>
        <taxon>Burkholderiaceae</taxon>
        <taxon>Caballeronia</taxon>
    </lineage>
</organism>
<dbReference type="InterPro" id="IPR001509">
    <property type="entry name" value="Epimerase_deHydtase"/>
</dbReference>
<dbReference type="InterPro" id="IPR036291">
    <property type="entry name" value="NAD(P)-bd_dom_sf"/>
</dbReference>
<dbReference type="RefSeq" id="WP_061178147.1">
    <property type="nucleotide sequence ID" value="NZ_FCOE02000026.1"/>
</dbReference>
<dbReference type="Pfam" id="PF01370">
    <property type="entry name" value="Epimerase"/>
    <property type="match status" value="1"/>
</dbReference>
<protein>
    <submittedName>
        <fullName evidence="2">Epimerase/dehydratase WbiG</fullName>
    </submittedName>
</protein>
<dbReference type="CDD" id="cd08946">
    <property type="entry name" value="SDR_e"/>
    <property type="match status" value="1"/>
</dbReference>
<sequence>MSKERVLVTGAAGLVGNAIARALLDRGDHVIAIDRFAGRIEGVDIMQCDLNDIHQLHAVTGPGLAGVVHCGAFSGPMVARDNPYAMVQVNIVGTANVLELARIYKSRRFVFCSSTSAYGHAKGDPVQEDSHMEPESLYGASKVASEQMVSAYAKQYGVDGVSIRLSWVYGPRRTTDCVIRDMLTNARAGLPTTLPFGADFHRQFIHVDDAAAALLKAFDAPALPRRTYNATGGTRVTLSDIADIVRDIYPAASIELAKGPDPLDEFQDAFDLSAARRDLDYVPRVELAEGIHRYARWLEKTQKS</sequence>